<evidence type="ECO:0000313" key="1">
    <source>
        <dbReference type="EMBL" id="QHS97730.1"/>
    </source>
</evidence>
<protein>
    <submittedName>
        <fullName evidence="1">Uncharacterized protein</fullName>
    </submittedName>
</protein>
<dbReference type="EMBL" id="MN739302">
    <property type="protein sequence ID" value="QHS97730.1"/>
    <property type="molecule type" value="Genomic_DNA"/>
</dbReference>
<reference evidence="1" key="1">
    <citation type="journal article" date="2020" name="Nature">
        <title>Giant virus diversity and host interactions through global metagenomics.</title>
        <authorList>
            <person name="Schulz F."/>
            <person name="Roux S."/>
            <person name="Paez-Espino D."/>
            <person name="Jungbluth S."/>
            <person name="Walsh D.A."/>
            <person name="Denef V.J."/>
            <person name="McMahon K.D."/>
            <person name="Konstantinidis K.T."/>
            <person name="Eloe-Fadrosh E.A."/>
            <person name="Kyrpides N.C."/>
            <person name="Woyke T."/>
        </authorList>
    </citation>
    <scope>NUCLEOTIDE SEQUENCE</scope>
    <source>
        <strain evidence="1">GVMAG-M-3300020182-33</strain>
    </source>
</reference>
<sequence length="130" mass="14768">MKRPLQAQVDKDLDGSLCKHLTSEEDIVQRAVKCIRVRLTDQIAASVSSRNSLKACTTDAYNEGYTQGCHDTQLALLEWVEEEIREIHRHCRARVLKEMEDAALTHTAYTSLAAVAPFERSFAHLKWDVL</sequence>
<name>A0A6C0C022_9ZZZZ</name>
<organism evidence="1">
    <name type="scientific">viral metagenome</name>
    <dbReference type="NCBI Taxonomy" id="1070528"/>
    <lineage>
        <taxon>unclassified sequences</taxon>
        <taxon>metagenomes</taxon>
        <taxon>organismal metagenomes</taxon>
    </lineage>
</organism>
<dbReference type="AlphaFoldDB" id="A0A6C0C022"/>
<accession>A0A6C0C022</accession>
<proteinExistence type="predicted"/>